<comment type="caution">
    <text evidence="2">The sequence shown here is derived from an EMBL/GenBank/DDBJ whole genome shotgun (WGS) entry which is preliminary data.</text>
</comment>
<dbReference type="EMBL" id="JANQDX010000001">
    <property type="protein sequence ID" value="KAL0928904.1"/>
    <property type="molecule type" value="Genomic_DNA"/>
</dbReference>
<gene>
    <name evidence="2" type="ORF">M5K25_000835</name>
</gene>
<dbReference type="InterPro" id="IPR025659">
    <property type="entry name" value="Tubby-like_C"/>
</dbReference>
<dbReference type="Gene3D" id="2.40.160.200">
    <property type="entry name" value="LURP1-related"/>
    <property type="match status" value="3"/>
</dbReference>
<evidence type="ECO:0008006" key="4">
    <source>
        <dbReference type="Google" id="ProtNLM"/>
    </source>
</evidence>
<keyword evidence="3" id="KW-1185">Reference proteome</keyword>
<evidence type="ECO:0000313" key="3">
    <source>
        <dbReference type="Proteomes" id="UP001552299"/>
    </source>
</evidence>
<reference evidence="2 3" key="1">
    <citation type="journal article" date="2024" name="Plant Biotechnol. J.">
        <title>Dendrobium thyrsiflorum genome and its molecular insights into genes involved in important horticultural traits.</title>
        <authorList>
            <person name="Chen B."/>
            <person name="Wang J.Y."/>
            <person name="Zheng P.J."/>
            <person name="Li K.L."/>
            <person name="Liang Y.M."/>
            <person name="Chen X.F."/>
            <person name="Zhang C."/>
            <person name="Zhao X."/>
            <person name="He X."/>
            <person name="Zhang G.Q."/>
            <person name="Liu Z.J."/>
            <person name="Xu Q."/>
        </authorList>
    </citation>
    <scope>NUCLEOTIDE SEQUENCE [LARGE SCALE GENOMIC DNA]</scope>
    <source>
        <strain evidence="2">GZMU011</strain>
    </source>
</reference>
<dbReference type="Pfam" id="PF04525">
    <property type="entry name" value="LOR"/>
    <property type="match status" value="2"/>
</dbReference>
<name>A0ABD0VUZ5_DENTH</name>
<evidence type="ECO:0000313" key="2">
    <source>
        <dbReference type="EMBL" id="KAL0928904.1"/>
    </source>
</evidence>
<organism evidence="2 3">
    <name type="scientific">Dendrobium thyrsiflorum</name>
    <name type="common">Pinecone-like raceme dendrobium</name>
    <name type="synonym">Orchid</name>
    <dbReference type="NCBI Taxonomy" id="117978"/>
    <lineage>
        <taxon>Eukaryota</taxon>
        <taxon>Viridiplantae</taxon>
        <taxon>Streptophyta</taxon>
        <taxon>Embryophyta</taxon>
        <taxon>Tracheophyta</taxon>
        <taxon>Spermatophyta</taxon>
        <taxon>Magnoliopsida</taxon>
        <taxon>Liliopsida</taxon>
        <taxon>Asparagales</taxon>
        <taxon>Orchidaceae</taxon>
        <taxon>Epidendroideae</taxon>
        <taxon>Malaxideae</taxon>
        <taxon>Dendrobiinae</taxon>
        <taxon>Dendrobium</taxon>
    </lineage>
</organism>
<dbReference type="SUPFAM" id="SSF54518">
    <property type="entry name" value="Tubby C-terminal domain-like"/>
    <property type="match status" value="2"/>
</dbReference>
<evidence type="ECO:0000256" key="1">
    <source>
        <dbReference type="ARBA" id="ARBA00005437"/>
    </source>
</evidence>
<dbReference type="PANTHER" id="PTHR31087:SF58">
    <property type="entry name" value="OS07G0230700 PROTEIN"/>
    <property type="match status" value="1"/>
</dbReference>
<protein>
    <recommendedName>
        <fullName evidence="4">Protein LURP-one-related 15</fullName>
    </recommendedName>
</protein>
<sequence length="388" mass="43792">MLFCFKDQCLNYNVIFVYKLNLKFFIMDSSQVAVINHLFCATYPIDLAFTTKPPGDKKSRGLATVDAAGNVVFRAKHSSWGGFTQLRDASGHTILTMKEKFWSWHGRWQAFAGESTEAKDLLFSIKRSSAWQFHDEWFVFLAANTKEENCDFKIVGSYRKKNYTIFKGDSSLVVAQLTKQHKLNMTLTHAFGASISANCDCSFVAALITIFHEIEAARNTATRNAAARNAARNAAARNAVINPSFCVPYPTDLAFKTKPLQKRYLATVDAAGNTIFKTKHYWLGGFTQLRDAAGHTVFTMKPKETYDFRVTGSYRKKNYTIYKGDSSFVIAQFTKDHKLNLQLKHAFGATIRANCDHSFVAALIVIFRMVYVKKSAASSHMRTVHHRA</sequence>
<dbReference type="PANTHER" id="PTHR31087">
    <property type="match status" value="1"/>
</dbReference>
<comment type="similarity">
    <text evidence="1">Belongs to the LOR family.</text>
</comment>
<proteinExistence type="inferred from homology"/>
<dbReference type="Proteomes" id="UP001552299">
    <property type="component" value="Unassembled WGS sequence"/>
</dbReference>
<dbReference type="InterPro" id="IPR007612">
    <property type="entry name" value="LOR"/>
</dbReference>
<dbReference type="AlphaFoldDB" id="A0ABD0VUZ5"/>
<dbReference type="InterPro" id="IPR038595">
    <property type="entry name" value="LOR_sf"/>
</dbReference>
<accession>A0ABD0VUZ5</accession>